<dbReference type="FunFam" id="1.10.630.10:FF:000011">
    <property type="entry name" value="Cytochrome P450 83B1"/>
    <property type="match status" value="1"/>
</dbReference>
<evidence type="ECO:0000256" key="10">
    <source>
        <dbReference type="PIRSR" id="PIRSR602401-1"/>
    </source>
</evidence>
<dbReference type="GO" id="GO:0016705">
    <property type="term" value="F:oxidoreductase activity, acting on paired donors, with incorporation or reduction of molecular oxygen"/>
    <property type="evidence" value="ECO:0007669"/>
    <property type="project" value="InterPro"/>
</dbReference>
<protein>
    <recommendedName>
        <fullName evidence="15">Cytochrome P450</fullName>
    </recommendedName>
</protein>
<dbReference type="PROSITE" id="PS00086">
    <property type="entry name" value="CYTOCHROME_P450"/>
    <property type="match status" value="1"/>
</dbReference>
<keyword evidence="7 10" id="KW-0408">Iron</keyword>
<evidence type="ECO:0000256" key="7">
    <source>
        <dbReference type="ARBA" id="ARBA00023004"/>
    </source>
</evidence>
<evidence type="ECO:0000256" key="3">
    <source>
        <dbReference type="ARBA" id="ARBA00010617"/>
    </source>
</evidence>
<dbReference type="InterPro" id="IPR017972">
    <property type="entry name" value="Cyt_P450_CS"/>
</dbReference>
<dbReference type="CDD" id="cd11072">
    <property type="entry name" value="CYP71-like"/>
    <property type="match status" value="1"/>
</dbReference>
<dbReference type="Gene3D" id="1.10.630.10">
    <property type="entry name" value="Cytochrome P450"/>
    <property type="match status" value="1"/>
</dbReference>
<evidence type="ECO:0000256" key="2">
    <source>
        <dbReference type="ARBA" id="ARBA00004370"/>
    </source>
</evidence>
<proteinExistence type="inferred from homology"/>
<keyword evidence="4 10" id="KW-0349">Heme</keyword>
<sequence length="516" mass="58760">MLFLLSNHIMLPSIITILLFLLGLLCSFIHLHRQRATSSRPKLPPGPQPLPIIGNLHMLGNLPHRSLRQLAKKYGDIMYMRLGCVPTIVVSSPQAAELFLKTHDAIFANRPKVQAYEFLSYGAKAIAFTEYGPYWRNVRRLCTVELLSSVKVESLASMRREEIGLLVQSLKKSAAAKEVADVSAKVSEVIEDTSYRMVFGRSKDDRYDLKAIIQEGTRLAGAFNIADYLPWLAVLDLQGLARRMKALSKFMDKILDKIIDKHEQEASEHQSQHGQDFIDVMLSLTNKSIHYHNEQSFMIDRTNIKAIILDMLVGSIESTAIVIEWALSELLRHPRVMRRLQEELESVVGTNRMVEETDLSKLVYLDMVMKETLRLHVSPFLVPHESMEDIMINGYQIPKKSTIIINAWAIARDPDVWSDNAEEFLPERFMGSNIDLRGRDFRLIPFGSGRRGCPGIQLGLIHVRLVLAQLVHCFEWELPNGMLPNELDMSEKFGLTMPRAKHLLALPTYRLLVKDL</sequence>
<evidence type="ECO:0000256" key="5">
    <source>
        <dbReference type="ARBA" id="ARBA00022723"/>
    </source>
</evidence>
<dbReference type="InterPro" id="IPR001128">
    <property type="entry name" value="Cyt_P450"/>
</dbReference>
<dbReference type="Pfam" id="PF00067">
    <property type="entry name" value="p450"/>
    <property type="match status" value="1"/>
</dbReference>
<comment type="similarity">
    <text evidence="3 11">Belongs to the cytochrome P450 family.</text>
</comment>
<dbReference type="InterPro" id="IPR036396">
    <property type="entry name" value="Cyt_P450_sf"/>
</dbReference>
<name>A0AAP0RJ77_LIQFO</name>
<gene>
    <name evidence="13" type="ORF">L1049_027691</name>
</gene>
<comment type="cofactor">
    <cofactor evidence="1 10">
        <name>heme</name>
        <dbReference type="ChEBI" id="CHEBI:30413"/>
    </cofactor>
</comment>
<dbReference type="PRINTS" id="PR00385">
    <property type="entry name" value="P450"/>
</dbReference>
<keyword evidence="6 11" id="KW-0560">Oxidoreductase</keyword>
<evidence type="ECO:0000256" key="11">
    <source>
        <dbReference type="RuleBase" id="RU000461"/>
    </source>
</evidence>
<keyword evidence="12" id="KW-1133">Transmembrane helix</keyword>
<dbReference type="GO" id="GO:0016020">
    <property type="term" value="C:membrane"/>
    <property type="evidence" value="ECO:0007669"/>
    <property type="project" value="UniProtKB-SubCell"/>
</dbReference>
<evidence type="ECO:0008006" key="15">
    <source>
        <dbReference type="Google" id="ProtNLM"/>
    </source>
</evidence>
<keyword evidence="12" id="KW-0812">Transmembrane</keyword>
<dbReference type="SUPFAM" id="SSF48264">
    <property type="entry name" value="Cytochrome P450"/>
    <property type="match status" value="1"/>
</dbReference>
<dbReference type="GO" id="GO:0004497">
    <property type="term" value="F:monooxygenase activity"/>
    <property type="evidence" value="ECO:0007669"/>
    <property type="project" value="UniProtKB-KW"/>
</dbReference>
<evidence type="ECO:0000256" key="1">
    <source>
        <dbReference type="ARBA" id="ARBA00001971"/>
    </source>
</evidence>
<dbReference type="InterPro" id="IPR002401">
    <property type="entry name" value="Cyt_P450_E_grp-I"/>
</dbReference>
<dbReference type="PANTHER" id="PTHR47943:SF9">
    <property type="entry name" value="CYTOCHROME P450"/>
    <property type="match status" value="1"/>
</dbReference>
<keyword evidence="14" id="KW-1185">Reference proteome</keyword>
<dbReference type="EMBL" id="JBBPBK010000009">
    <property type="protein sequence ID" value="KAK9278132.1"/>
    <property type="molecule type" value="Genomic_DNA"/>
</dbReference>
<dbReference type="AlphaFoldDB" id="A0AAP0RJ77"/>
<keyword evidence="9 12" id="KW-0472">Membrane</keyword>
<keyword evidence="8 11" id="KW-0503">Monooxygenase</keyword>
<feature type="binding site" description="axial binding residue" evidence="10">
    <location>
        <position position="453"/>
    </location>
    <ligand>
        <name>heme</name>
        <dbReference type="ChEBI" id="CHEBI:30413"/>
    </ligand>
    <ligandPart>
        <name>Fe</name>
        <dbReference type="ChEBI" id="CHEBI:18248"/>
    </ligandPart>
</feature>
<accession>A0AAP0RJ77</accession>
<organism evidence="13 14">
    <name type="scientific">Liquidambar formosana</name>
    <name type="common">Formosan gum</name>
    <dbReference type="NCBI Taxonomy" id="63359"/>
    <lineage>
        <taxon>Eukaryota</taxon>
        <taxon>Viridiplantae</taxon>
        <taxon>Streptophyta</taxon>
        <taxon>Embryophyta</taxon>
        <taxon>Tracheophyta</taxon>
        <taxon>Spermatophyta</taxon>
        <taxon>Magnoliopsida</taxon>
        <taxon>eudicotyledons</taxon>
        <taxon>Gunneridae</taxon>
        <taxon>Pentapetalae</taxon>
        <taxon>Saxifragales</taxon>
        <taxon>Altingiaceae</taxon>
        <taxon>Liquidambar</taxon>
    </lineage>
</organism>
<evidence type="ECO:0000256" key="9">
    <source>
        <dbReference type="ARBA" id="ARBA00023136"/>
    </source>
</evidence>
<dbReference type="Proteomes" id="UP001415857">
    <property type="component" value="Unassembled WGS sequence"/>
</dbReference>
<evidence type="ECO:0000313" key="14">
    <source>
        <dbReference type="Proteomes" id="UP001415857"/>
    </source>
</evidence>
<dbReference type="PRINTS" id="PR00463">
    <property type="entry name" value="EP450I"/>
</dbReference>
<keyword evidence="5 10" id="KW-0479">Metal-binding</keyword>
<evidence type="ECO:0000313" key="13">
    <source>
        <dbReference type="EMBL" id="KAK9278132.1"/>
    </source>
</evidence>
<comment type="caution">
    <text evidence="13">The sequence shown here is derived from an EMBL/GenBank/DDBJ whole genome shotgun (WGS) entry which is preliminary data.</text>
</comment>
<dbReference type="GO" id="GO:0020037">
    <property type="term" value="F:heme binding"/>
    <property type="evidence" value="ECO:0007669"/>
    <property type="project" value="InterPro"/>
</dbReference>
<evidence type="ECO:0000256" key="6">
    <source>
        <dbReference type="ARBA" id="ARBA00023002"/>
    </source>
</evidence>
<comment type="subcellular location">
    <subcellularLocation>
        <location evidence="2">Membrane</location>
    </subcellularLocation>
</comment>
<evidence type="ECO:0000256" key="12">
    <source>
        <dbReference type="SAM" id="Phobius"/>
    </source>
</evidence>
<evidence type="ECO:0000256" key="8">
    <source>
        <dbReference type="ARBA" id="ARBA00023033"/>
    </source>
</evidence>
<feature type="transmembrane region" description="Helical" evidence="12">
    <location>
        <begin position="12"/>
        <end position="31"/>
    </location>
</feature>
<evidence type="ECO:0000256" key="4">
    <source>
        <dbReference type="ARBA" id="ARBA00022617"/>
    </source>
</evidence>
<reference evidence="13 14" key="1">
    <citation type="journal article" date="2024" name="Plant J.">
        <title>Genome sequences and population genomics reveal climatic adaptation and genomic divergence between two closely related sweetgum species.</title>
        <authorList>
            <person name="Xu W.Q."/>
            <person name="Ren C.Q."/>
            <person name="Zhang X.Y."/>
            <person name="Comes H.P."/>
            <person name="Liu X.H."/>
            <person name="Li Y.G."/>
            <person name="Kettle C.J."/>
            <person name="Jalonen R."/>
            <person name="Gaisberger H."/>
            <person name="Ma Y.Z."/>
            <person name="Qiu Y.X."/>
        </authorList>
    </citation>
    <scope>NUCLEOTIDE SEQUENCE [LARGE SCALE GENOMIC DNA]</scope>
    <source>
        <strain evidence="13">Hangzhou</strain>
    </source>
</reference>
<dbReference type="PANTHER" id="PTHR47943">
    <property type="entry name" value="CYTOCHROME P450 93A3-LIKE"/>
    <property type="match status" value="1"/>
</dbReference>
<dbReference type="GO" id="GO:0005506">
    <property type="term" value="F:iron ion binding"/>
    <property type="evidence" value="ECO:0007669"/>
    <property type="project" value="InterPro"/>
</dbReference>